<protein>
    <submittedName>
        <fullName evidence="2">Uncharacterized protein</fullName>
    </submittedName>
</protein>
<sequence>MDGAGPRPTASCPTADRAEAGAGRNGWPTGPTGTAPADPAPGAPAAARRTRHRSGNRGAAGVGGPGRAGQSTVFSHTDTCFSLSSPNGVRCQSSQRCTSRMPAIRAIRSSSAGQTYRNGTDRRLPLPSATRT</sequence>
<proteinExistence type="predicted"/>
<feature type="compositionally biased region" description="Low complexity" evidence="1">
    <location>
        <begin position="28"/>
        <end position="37"/>
    </location>
</feature>
<evidence type="ECO:0000313" key="2">
    <source>
        <dbReference type="EMBL" id="SHK26653.1"/>
    </source>
</evidence>
<evidence type="ECO:0000313" key="3">
    <source>
        <dbReference type="Proteomes" id="UP000184452"/>
    </source>
</evidence>
<evidence type="ECO:0000256" key="1">
    <source>
        <dbReference type="SAM" id="MobiDB-lite"/>
    </source>
</evidence>
<feature type="compositionally biased region" description="Polar residues" evidence="1">
    <location>
        <begin position="70"/>
        <end position="95"/>
    </location>
</feature>
<feature type="region of interest" description="Disordered" evidence="1">
    <location>
        <begin position="108"/>
        <end position="132"/>
    </location>
</feature>
<feature type="compositionally biased region" description="Polar residues" evidence="1">
    <location>
        <begin position="108"/>
        <end position="118"/>
    </location>
</feature>
<reference evidence="2 3" key="1">
    <citation type="submission" date="2016-11" db="EMBL/GenBank/DDBJ databases">
        <authorList>
            <person name="Jaros S."/>
            <person name="Januszkiewicz K."/>
            <person name="Wedrychowicz H."/>
        </authorList>
    </citation>
    <scope>NUCLEOTIDE SEQUENCE [LARGE SCALE GENOMIC DNA]</scope>
    <source>
        <strain evidence="2 3">CGMCC 4.5723</strain>
    </source>
</reference>
<feature type="region of interest" description="Disordered" evidence="1">
    <location>
        <begin position="1"/>
        <end position="95"/>
    </location>
</feature>
<feature type="compositionally biased region" description="Gly residues" evidence="1">
    <location>
        <begin position="58"/>
        <end position="67"/>
    </location>
</feature>
<keyword evidence="3" id="KW-1185">Reference proteome</keyword>
<organism evidence="2 3">
    <name type="scientific">Nocardiopsis flavescens</name>
    <dbReference type="NCBI Taxonomy" id="758803"/>
    <lineage>
        <taxon>Bacteria</taxon>
        <taxon>Bacillati</taxon>
        <taxon>Actinomycetota</taxon>
        <taxon>Actinomycetes</taxon>
        <taxon>Streptosporangiales</taxon>
        <taxon>Nocardiopsidaceae</taxon>
        <taxon>Nocardiopsis</taxon>
    </lineage>
</organism>
<dbReference type="Proteomes" id="UP000184452">
    <property type="component" value="Unassembled WGS sequence"/>
</dbReference>
<dbReference type="EMBL" id="FQZK01000016">
    <property type="protein sequence ID" value="SHK26653.1"/>
    <property type="molecule type" value="Genomic_DNA"/>
</dbReference>
<gene>
    <name evidence="2" type="ORF">SAMN05421803_116122</name>
</gene>
<dbReference type="AlphaFoldDB" id="A0A1M6R2K0"/>
<accession>A0A1M6R2K0</accession>
<name>A0A1M6R2K0_9ACTN</name>